<dbReference type="GO" id="GO:0015074">
    <property type="term" value="P:DNA integration"/>
    <property type="evidence" value="ECO:0007669"/>
    <property type="project" value="InterPro"/>
</dbReference>
<dbReference type="InterPro" id="IPR025246">
    <property type="entry name" value="IS30-like_HTH"/>
</dbReference>
<name>A0A1X3CNL4_9NEIS</name>
<dbReference type="OrthoDB" id="8584724at2"/>
<dbReference type="SUPFAM" id="SSF53098">
    <property type="entry name" value="Ribonuclease H-like"/>
    <property type="match status" value="1"/>
</dbReference>
<dbReference type="InterPro" id="IPR009057">
    <property type="entry name" value="Homeodomain-like_sf"/>
</dbReference>
<evidence type="ECO:0000313" key="5">
    <source>
        <dbReference type="Proteomes" id="UP000279284"/>
    </source>
</evidence>
<feature type="compositionally biased region" description="Polar residues" evidence="2">
    <location>
        <begin position="47"/>
        <end position="62"/>
    </location>
</feature>
<dbReference type="PANTHER" id="PTHR10948">
    <property type="entry name" value="TRANSPOSASE"/>
    <property type="match status" value="1"/>
</dbReference>
<dbReference type="Gene3D" id="3.30.420.10">
    <property type="entry name" value="Ribonuclease H-like superfamily/Ribonuclease H"/>
    <property type="match status" value="1"/>
</dbReference>
<dbReference type="InterPro" id="IPR001584">
    <property type="entry name" value="Integrase_cat-core"/>
</dbReference>
<evidence type="ECO:0000313" key="4">
    <source>
        <dbReference type="EMBL" id="VEE99719.1"/>
    </source>
</evidence>
<dbReference type="GO" id="GO:0003676">
    <property type="term" value="F:nucleic acid binding"/>
    <property type="evidence" value="ECO:0007669"/>
    <property type="project" value="InterPro"/>
</dbReference>
<dbReference type="GO" id="GO:0004803">
    <property type="term" value="F:transposase activity"/>
    <property type="evidence" value="ECO:0007669"/>
    <property type="project" value="TreeGrafter"/>
</dbReference>
<dbReference type="Pfam" id="PF13936">
    <property type="entry name" value="HTH_38"/>
    <property type="match status" value="1"/>
</dbReference>
<gene>
    <name evidence="4" type="ORF">NCTC10296_00488</name>
</gene>
<dbReference type="SUPFAM" id="SSF46689">
    <property type="entry name" value="Homeodomain-like"/>
    <property type="match status" value="1"/>
</dbReference>
<evidence type="ECO:0000259" key="3">
    <source>
        <dbReference type="PROSITE" id="PS50994"/>
    </source>
</evidence>
<accession>A0A1X3CNL4</accession>
<dbReference type="GO" id="GO:0005829">
    <property type="term" value="C:cytosol"/>
    <property type="evidence" value="ECO:0007669"/>
    <property type="project" value="TreeGrafter"/>
</dbReference>
<dbReference type="Proteomes" id="UP000279284">
    <property type="component" value="Chromosome"/>
</dbReference>
<evidence type="ECO:0000256" key="1">
    <source>
        <dbReference type="ARBA" id="ARBA00023172"/>
    </source>
</evidence>
<dbReference type="NCBIfam" id="NF033563">
    <property type="entry name" value="transpos_IS30"/>
    <property type="match status" value="1"/>
</dbReference>
<dbReference type="GO" id="GO:0032196">
    <property type="term" value="P:transposition"/>
    <property type="evidence" value="ECO:0007669"/>
    <property type="project" value="TreeGrafter"/>
</dbReference>
<feature type="region of interest" description="Disordered" evidence="2">
    <location>
        <begin position="46"/>
        <end position="70"/>
    </location>
</feature>
<protein>
    <submittedName>
        <fullName evidence="4">Transposase for IS1655</fullName>
    </submittedName>
</protein>
<organism evidence="4 5">
    <name type="scientific">Neisseria canis</name>
    <dbReference type="NCBI Taxonomy" id="493"/>
    <lineage>
        <taxon>Bacteria</taxon>
        <taxon>Pseudomonadati</taxon>
        <taxon>Pseudomonadota</taxon>
        <taxon>Betaproteobacteria</taxon>
        <taxon>Neisseriales</taxon>
        <taxon>Neisseriaceae</taxon>
        <taxon>Neisseria</taxon>
    </lineage>
</organism>
<feature type="domain" description="Integrase catalytic" evidence="3">
    <location>
        <begin position="155"/>
        <end position="316"/>
    </location>
</feature>
<proteinExistence type="predicted"/>
<dbReference type="PROSITE" id="PS50994">
    <property type="entry name" value="INTEGRASE"/>
    <property type="match status" value="1"/>
</dbReference>
<keyword evidence="1" id="KW-0233">DNA recombination</keyword>
<keyword evidence="5" id="KW-1185">Reference proteome</keyword>
<dbReference type="PANTHER" id="PTHR10948:SF23">
    <property type="entry name" value="TRANSPOSASE INSI FOR INSERTION SEQUENCE ELEMENT IS30A-RELATED"/>
    <property type="match status" value="1"/>
</dbReference>
<evidence type="ECO:0000256" key="2">
    <source>
        <dbReference type="SAM" id="MobiDB-lite"/>
    </source>
</evidence>
<dbReference type="STRING" id="493.BWD07_11840"/>
<sequence length="325" mass="38435">MSYTQLTQDERYHIQYLSRHHSISEIAKRLNRYKSTISREIKRHCPQGQQYSAEKAQQQSRLTKQRKRKPYKLHSRLIQHIDTLIRRKLSPEQVCAYLHKHHQITLHHSTIYRYLRQDKSNGGTLRQHLGIAGKSYRKRYGSTWSRGKVPDRVGIENRPAIVDQKSRIGDWEADTVVGKDQKSALLTLVERVTRYTIICKLKNFKAKDTANAVIKVLKAHKARVHTITMDNGKEFYRHIRIAQALEAETYFCRPYRSWEKGLNENTNGLIRQYFPKQTDFRNISEREIRRVQDELNHRPRKTLGYETPSVLFLNLFQPLLPECCT</sequence>
<dbReference type="KEGG" id="nci:NCTC10296_00488"/>
<dbReference type="InterPro" id="IPR036397">
    <property type="entry name" value="RNaseH_sf"/>
</dbReference>
<dbReference type="InterPro" id="IPR053392">
    <property type="entry name" value="Transposase_IS30-like"/>
</dbReference>
<dbReference type="Pfam" id="PF00665">
    <property type="entry name" value="rve"/>
    <property type="match status" value="1"/>
</dbReference>
<dbReference type="GO" id="GO:0006310">
    <property type="term" value="P:DNA recombination"/>
    <property type="evidence" value="ECO:0007669"/>
    <property type="project" value="UniProtKB-KW"/>
</dbReference>
<dbReference type="InterPro" id="IPR012337">
    <property type="entry name" value="RNaseH-like_sf"/>
</dbReference>
<dbReference type="InterPro" id="IPR051917">
    <property type="entry name" value="Transposase-Integrase"/>
</dbReference>
<dbReference type="EMBL" id="LR134313">
    <property type="protein sequence ID" value="VEE99719.1"/>
    <property type="molecule type" value="Genomic_DNA"/>
</dbReference>
<reference evidence="4 5" key="1">
    <citation type="submission" date="2018-12" db="EMBL/GenBank/DDBJ databases">
        <authorList>
            <consortium name="Pathogen Informatics"/>
        </authorList>
    </citation>
    <scope>NUCLEOTIDE SEQUENCE [LARGE SCALE GENOMIC DNA]</scope>
    <source>
        <strain evidence="4 5">NCTC10296</strain>
    </source>
</reference>
<dbReference type="RefSeq" id="WP_085417567.1">
    <property type="nucleotide sequence ID" value="NZ_LR134313.1"/>
</dbReference>
<dbReference type="AlphaFoldDB" id="A0A1X3CNL4"/>